<evidence type="ECO:0000313" key="3">
    <source>
        <dbReference type="Proteomes" id="UP000230790"/>
    </source>
</evidence>
<dbReference type="AlphaFoldDB" id="A0A2M8Q806"/>
<dbReference type="NCBIfam" id="TIGR01451">
    <property type="entry name" value="B_ant_repeat"/>
    <property type="match status" value="1"/>
</dbReference>
<dbReference type="Proteomes" id="UP000230790">
    <property type="component" value="Unassembled WGS sequence"/>
</dbReference>
<evidence type="ECO:0000259" key="1">
    <source>
        <dbReference type="Pfam" id="PF01345"/>
    </source>
</evidence>
<evidence type="ECO:0000313" key="2">
    <source>
        <dbReference type="EMBL" id="PJF45936.1"/>
    </source>
</evidence>
<dbReference type="InterPro" id="IPR047589">
    <property type="entry name" value="DUF11_rpt"/>
</dbReference>
<proteinExistence type="predicted"/>
<name>A0A2M8Q806_9CHLR</name>
<feature type="non-terminal residue" evidence="2">
    <location>
        <position position="180"/>
    </location>
</feature>
<reference evidence="2 3" key="1">
    <citation type="submission" date="2017-11" db="EMBL/GenBank/DDBJ databases">
        <title>Evolution of Phototrophy in the Chloroflexi Phylum Driven by Horizontal Gene Transfer.</title>
        <authorList>
            <person name="Ward L.M."/>
            <person name="Hemp J."/>
            <person name="Shih P.M."/>
            <person name="Mcglynn S.E."/>
            <person name="Fischer W."/>
        </authorList>
    </citation>
    <scope>NUCLEOTIDE SEQUENCE [LARGE SCALE GENOMIC DNA]</scope>
    <source>
        <strain evidence="2">JP3_7</strain>
    </source>
</reference>
<feature type="non-terminal residue" evidence="2">
    <location>
        <position position="1"/>
    </location>
</feature>
<accession>A0A2M8Q806</accession>
<dbReference type="EMBL" id="PGTN01000617">
    <property type="protein sequence ID" value="PJF45936.1"/>
    <property type="molecule type" value="Genomic_DNA"/>
</dbReference>
<feature type="domain" description="DUF11" evidence="1">
    <location>
        <begin position="4"/>
        <end position="104"/>
    </location>
</feature>
<dbReference type="Pfam" id="PF01345">
    <property type="entry name" value="DUF11"/>
    <property type="match status" value="2"/>
</dbReference>
<protein>
    <recommendedName>
        <fullName evidence="1">DUF11 domain-containing protein</fullName>
    </recommendedName>
</protein>
<dbReference type="InterPro" id="IPR001434">
    <property type="entry name" value="OmcB-like_DUF11"/>
</dbReference>
<comment type="caution">
    <text evidence="2">The sequence shown here is derived from an EMBL/GenBank/DDBJ whole genome shotgun (WGS) entry which is preliminary data.</text>
</comment>
<feature type="domain" description="DUF11" evidence="1">
    <location>
        <begin position="111"/>
        <end position="163"/>
    </location>
</feature>
<organism evidence="2 3">
    <name type="scientific">Candidatus Thermofonsia Clade 3 bacterium</name>
    <dbReference type="NCBI Taxonomy" id="2364212"/>
    <lineage>
        <taxon>Bacteria</taxon>
        <taxon>Bacillati</taxon>
        <taxon>Chloroflexota</taxon>
        <taxon>Candidatus Thermofontia</taxon>
        <taxon>Candidatus Thermofonsia Clade 3</taxon>
    </lineage>
</organism>
<sequence length="180" mass="18306">TVQAQVVNLGPSSAVGTIVTLTLPAGAAYQDAALPPNWYAAPNADNTVTLTTTEILSPGVSVPLWVQVRFEPGVQPGSSLEFVGEISSQTPDNNLTDNFATTDVSVIAQADLVVYKTGPDALLAGALATYVITAENRGPSAASVRDLKDVLPAGVALQSATLEVAGGGLTACVDAICQVQ</sequence>
<gene>
    <name evidence="2" type="ORF">CUN48_16355</name>
</gene>